<dbReference type="VEuPathDB" id="VectorBase:AFAF004475"/>
<evidence type="ECO:0000313" key="3">
    <source>
        <dbReference type="EnsemblMetazoa" id="AFAF004475-PA"/>
    </source>
</evidence>
<sequence length="399" mass="45231">MMPGAKVANGNAERRGSDAGYGHKSTSKRGVSQLWQDEIDVTQVEASDNLIYTRPNQLTFDPPGLNPDMELNHKMEVISALTVSIPARLWPEFKLPASDYQSATSSFMYIAKPLDNSITPYGTAPVWLCFRHDRRSHGTTGLGFRLFIHFLHFVIFITVGSVRIFTGRAVRVLILHHSRRHTSVETEHVPVLWLRKLIRIGGVRIWTIHTKIRHTERTTIVEHLHMSGRGDDVVLRDVTVTSSHRRRRLSMFRLGFVDHAVTITSKLLLLGHRTFLLLLYRLSAVVLKVLSSSITQPITLSARLTTIVIFNDVGEHLLIVSGFRLFRVQIDTVPKVLLRFGLMLQKLGEKRYHLGLVRNGFFSSSFAIVRQPTQQLMELSIHDSANSWQKFTCFAAGVP</sequence>
<accession>A0A182Q7A9</accession>
<keyword evidence="4" id="KW-1185">Reference proteome</keyword>
<keyword evidence="2" id="KW-0812">Transmembrane</keyword>
<keyword evidence="2" id="KW-0472">Membrane</keyword>
<evidence type="ECO:0000256" key="1">
    <source>
        <dbReference type="SAM" id="MobiDB-lite"/>
    </source>
</evidence>
<dbReference type="Proteomes" id="UP000075886">
    <property type="component" value="Unassembled WGS sequence"/>
</dbReference>
<name>A0A182Q7A9_9DIPT</name>
<evidence type="ECO:0000313" key="4">
    <source>
        <dbReference type="Proteomes" id="UP000075886"/>
    </source>
</evidence>
<feature type="transmembrane region" description="Helical" evidence="2">
    <location>
        <begin position="146"/>
        <end position="165"/>
    </location>
</feature>
<proteinExistence type="predicted"/>
<dbReference type="EnsemblMetazoa" id="AFAF004475-RA">
    <property type="protein sequence ID" value="AFAF004475-PA"/>
    <property type="gene ID" value="AFAF004475"/>
</dbReference>
<dbReference type="EMBL" id="AXCN02000560">
    <property type="status" value="NOT_ANNOTATED_CDS"/>
    <property type="molecule type" value="Genomic_DNA"/>
</dbReference>
<keyword evidence="2" id="KW-1133">Transmembrane helix</keyword>
<organism evidence="3 4">
    <name type="scientific">Anopheles farauti</name>
    <dbReference type="NCBI Taxonomy" id="69004"/>
    <lineage>
        <taxon>Eukaryota</taxon>
        <taxon>Metazoa</taxon>
        <taxon>Ecdysozoa</taxon>
        <taxon>Arthropoda</taxon>
        <taxon>Hexapoda</taxon>
        <taxon>Insecta</taxon>
        <taxon>Pterygota</taxon>
        <taxon>Neoptera</taxon>
        <taxon>Endopterygota</taxon>
        <taxon>Diptera</taxon>
        <taxon>Nematocera</taxon>
        <taxon>Culicoidea</taxon>
        <taxon>Culicidae</taxon>
        <taxon>Anophelinae</taxon>
        <taxon>Anopheles</taxon>
    </lineage>
</organism>
<feature type="region of interest" description="Disordered" evidence="1">
    <location>
        <begin position="1"/>
        <end position="27"/>
    </location>
</feature>
<evidence type="ECO:0000256" key="2">
    <source>
        <dbReference type="SAM" id="Phobius"/>
    </source>
</evidence>
<reference evidence="3" key="2">
    <citation type="submission" date="2020-05" db="UniProtKB">
        <authorList>
            <consortium name="EnsemblMetazoa"/>
        </authorList>
    </citation>
    <scope>IDENTIFICATION</scope>
    <source>
        <strain evidence="3">FAR1</strain>
    </source>
</reference>
<protein>
    <submittedName>
        <fullName evidence="3">Uncharacterized protein</fullName>
    </submittedName>
</protein>
<dbReference type="AlphaFoldDB" id="A0A182Q7A9"/>
<reference evidence="4" key="1">
    <citation type="submission" date="2014-01" db="EMBL/GenBank/DDBJ databases">
        <title>The Genome Sequence of Anopheles farauti FAR1 (V2).</title>
        <authorList>
            <consortium name="The Broad Institute Genomics Platform"/>
            <person name="Neafsey D.E."/>
            <person name="Besansky N."/>
            <person name="Howell P."/>
            <person name="Walton C."/>
            <person name="Young S.K."/>
            <person name="Zeng Q."/>
            <person name="Gargeya S."/>
            <person name="Fitzgerald M."/>
            <person name="Haas B."/>
            <person name="Abouelleil A."/>
            <person name="Allen A.W."/>
            <person name="Alvarado L."/>
            <person name="Arachchi H.M."/>
            <person name="Berlin A.M."/>
            <person name="Chapman S.B."/>
            <person name="Gainer-Dewar J."/>
            <person name="Goldberg J."/>
            <person name="Griggs A."/>
            <person name="Gujja S."/>
            <person name="Hansen M."/>
            <person name="Howarth C."/>
            <person name="Imamovic A."/>
            <person name="Ireland A."/>
            <person name="Larimer J."/>
            <person name="McCowan C."/>
            <person name="Murphy C."/>
            <person name="Pearson M."/>
            <person name="Poon T.W."/>
            <person name="Priest M."/>
            <person name="Roberts A."/>
            <person name="Saif S."/>
            <person name="Shea T."/>
            <person name="Sisk P."/>
            <person name="Sykes S."/>
            <person name="Wortman J."/>
            <person name="Nusbaum C."/>
            <person name="Birren B."/>
        </authorList>
    </citation>
    <scope>NUCLEOTIDE SEQUENCE [LARGE SCALE GENOMIC DNA]</scope>
    <source>
        <strain evidence="4">FAR1</strain>
    </source>
</reference>